<sequence>MVKSEIEPEAALPPLSSRSRRFEWFAAGFGAAVGALVMVLVHRALADDVWITLGYVRNLAEHGHWGLLPDRPSNTQTSPLNAWLLTGIFLVVGRPVVTVGLLLIAVFALIGWWTAKIARGLGLSAFMPVLVVALLASSPLLISATGMETYLGIAILLGIARCALQGKRWPAAVLWGLAVLVRPDLVVPAGVLLALLLWPHLSRKWLGLVQAAAVGALIALPWHLFSWYALGGFVPDSTFIKVTSPGSVTMLDAAFRFFYVRLPGPTILSAVPVVAGLLCAAWAWRERRRAWARVALVSLLAGWVHWAALALVGAFPEAWYFAPVVAGSILTTSIVLAQIRNVISYVAALAFAAVCLVSSGPLPWSTMPLVLNHAQSGQYQRIAIETAELTGGQQVRAPGEIGALSYFSGGRIVDHFGDPWMIKVVLDEHYAQAGELEKKVLRWNWQHLPDPTKPQFAYALSFRSAVPEPPGQVLRTWQVDTPARGHDVIELVRLGPAGSLPG</sequence>
<organism evidence="2 3">
    <name type="scientific">Saccharopolyspora mangrovi</name>
    <dbReference type="NCBI Taxonomy" id="3082379"/>
    <lineage>
        <taxon>Bacteria</taxon>
        <taxon>Bacillati</taxon>
        <taxon>Actinomycetota</taxon>
        <taxon>Actinomycetes</taxon>
        <taxon>Pseudonocardiales</taxon>
        <taxon>Pseudonocardiaceae</taxon>
        <taxon>Saccharopolyspora</taxon>
    </lineage>
</organism>
<gene>
    <name evidence="2" type="ORF">R4I43_20650</name>
</gene>
<feature type="transmembrane region" description="Helical" evidence="1">
    <location>
        <begin position="22"/>
        <end position="41"/>
    </location>
</feature>
<feature type="transmembrane region" description="Helical" evidence="1">
    <location>
        <begin position="205"/>
        <end position="225"/>
    </location>
</feature>
<feature type="transmembrane region" description="Helical" evidence="1">
    <location>
        <begin position="172"/>
        <end position="198"/>
    </location>
</feature>
<evidence type="ECO:0000313" key="3">
    <source>
        <dbReference type="Proteomes" id="UP001327093"/>
    </source>
</evidence>
<keyword evidence="1" id="KW-0472">Membrane</keyword>
<evidence type="ECO:0008006" key="4">
    <source>
        <dbReference type="Google" id="ProtNLM"/>
    </source>
</evidence>
<accession>A0ABU6AE37</accession>
<feature type="transmembrane region" description="Helical" evidence="1">
    <location>
        <begin position="82"/>
        <end position="115"/>
    </location>
</feature>
<comment type="caution">
    <text evidence="2">The sequence shown here is derived from an EMBL/GenBank/DDBJ whole genome shotgun (WGS) entry which is preliminary data.</text>
</comment>
<dbReference type="RefSeq" id="WP_324267308.1">
    <property type="nucleotide sequence ID" value="NZ_JAWLNX010000015.1"/>
</dbReference>
<feature type="transmembrane region" description="Helical" evidence="1">
    <location>
        <begin position="291"/>
        <end position="312"/>
    </location>
</feature>
<dbReference type="Proteomes" id="UP001327093">
    <property type="component" value="Unassembled WGS sequence"/>
</dbReference>
<evidence type="ECO:0000256" key="1">
    <source>
        <dbReference type="SAM" id="Phobius"/>
    </source>
</evidence>
<dbReference type="EMBL" id="JAWLNX010000015">
    <property type="protein sequence ID" value="MEB3369822.1"/>
    <property type="molecule type" value="Genomic_DNA"/>
</dbReference>
<keyword evidence="3" id="KW-1185">Reference proteome</keyword>
<protein>
    <recommendedName>
        <fullName evidence="4">Glycosyltransferase RgtA/B/C/D-like domain-containing protein</fullName>
    </recommendedName>
</protein>
<feature type="transmembrane region" description="Helical" evidence="1">
    <location>
        <begin position="343"/>
        <end position="364"/>
    </location>
</feature>
<reference evidence="2 3" key="1">
    <citation type="submission" date="2023-10" db="EMBL/GenBank/DDBJ databases">
        <title>Saccharopolyspora sp. nov., isolated from mangrove soil.</title>
        <authorList>
            <person name="Lu Y."/>
            <person name="Liu W."/>
        </authorList>
    </citation>
    <scope>NUCLEOTIDE SEQUENCE [LARGE SCALE GENOMIC DNA]</scope>
    <source>
        <strain evidence="2 3">S2-29</strain>
    </source>
</reference>
<keyword evidence="1" id="KW-1133">Transmembrane helix</keyword>
<feature type="transmembrane region" description="Helical" evidence="1">
    <location>
        <begin position="121"/>
        <end position="142"/>
    </location>
</feature>
<name>A0ABU6AE37_9PSEU</name>
<keyword evidence="1" id="KW-0812">Transmembrane</keyword>
<proteinExistence type="predicted"/>
<evidence type="ECO:0000313" key="2">
    <source>
        <dbReference type="EMBL" id="MEB3369822.1"/>
    </source>
</evidence>
<feature type="transmembrane region" description="Helical" evidence="1">
    <location>
        <begin position="266"/>
        <end position="284"/>
    </location>
</feature>
<feature type="transmembrane region" description="Helical" evidence="1">
    <location>
        <begin position="318"/>
        <end position="336"/>
    </location>
</feature>